<proteinExistence type="predicted"/>
<gene>
    <name evidence="1" type="ORF">BpHYR1_038478</name>
</gene>
<accession>A0A3M7P602</accession>
<dbReference type="EMBL" id="REGN01013023">
    <property type="protein sequence ID" value="RMZ94472.1"/>
    <property type="molecule type" value="Genomic_DNA"/>
</dbReference>
<dbReference type="AlphaFoldDB" id="A0A3M7P602"/>
<reference evidence="1 2" key="1">
    <citation type="journal article" date="2018" name="Sci. Rep.">
        <title>Genomic signatures of local adaptation to the degree of environmental predictability in rotifers.</title>
        <authorList>
            <person name="Franch-Gras L."/>
            <person name="Hahn C."/>
            <person name="Garcia-Roger E.M."/>
            <person name="Carmona M.J."/>
            <person name="Serra M."/>
            <person name="Gomez A."/>
        </authorList>
    </citation>
    <scope>NUCLEOTIDE SEQUENCE [LARGE SCALE GENOMIC DNA]</scope>
    <source>
        <strain evidence="1">HYR1</strain>
    </source>
</reference>
<sequence>MISIKDLETNIKVHSKFFHKLEKTEQEEANYKFLKKTERFIRNLSRLTFITCCHVEFAIFYEKN</sequence>
<keyword evidence="2" id="KW-1185">Reference proteome</keyword>
<evidence type="ECO:0000313" key="2">
    <source>
        <dbReference type="Proteomes" id="UP000276133"/>
    </source>
</evidence>
<evidence type="ECO:0000313" key="1">
    <source>
        <dbReference type="EMBL" id="RMZ94472.1"/>
    </source>
</evidence>
<name>A0A3M7P602_BRAPC</name>
<protein>
    <submittedName>
        <fullName evidence="1">Uncharacterized protein</fullName>
    </submittedName>
</protein>
<comment type="caution">
    <text evidence="1">The sequence shown here is derived from an EMBL/GenBank/DDBJ whole genome shotgun (WGS) entry which is preliminary data.</text>
</comment>
<dbReference type="Proteomes" id="UP000276133">
    <property type="component" value="Unassembled WGS sequence"/>
</dbReference>
<organism evidence="1 2">
    <name type="scientific">Brachionus plicatilis</name>
    <name type="common">Marine rotifer</name>
    <name type="synonym">Brachionus muelleri</name>
    <dbReference type="NCBI Taxonomy" id="10195"/>
    <lineage>
        <taxon>Eukaryota</taxon>
        <taxon>Metazoa</taxon>
        <taxon>Spiralia</taxon>
        <taxon>Gnathifera</taxon>
        <taxon>Rotifera</taxon>
        <taxon>Eurotatoria</taxon>
        <taxon>Monogononta</taxon>
        <taxon>Pseudotrocha</taxon>
        <taxon>Ploima</taxon>
        <taxon>Brachionidae</taxon>
        <taxon>Brachionus</taxon>
    </lineage>
</organism>